<reference evidence="11 12" key="1">
    <citation type="journal article" date="2003" name="Proc. Natl. Acad. Sci. U.S.A.">
        <title>The genome sequence of Blochmannia floridanus: comparative analysis of reduced genomes.</title>
        <authorList>
            <person name="Gil R."/>
            <person name="Silva F.J."/>
            <person name="Zientz E."/>
            <person name="Delmotte F."/>
            <person name="Gonzalez-Candelas F."/>
            <person name="Latorre A."/>
            <person name="Rausell C."/>
            <person name="Kramerbeek J."/>
            <person name="Gadau J."/>
            <person name="Hoelldobler B."/>
            <person name="van Ham R.C.H.J."/>
            <person name="Gross R."/>
            <person name="Moya A."/>
        </authorList>
    </citation>
    <scope>NUCLEOTIDE SEQUENCE [LARGE SCALE GENOMIC DNA]</scope>
</reference>
<dbReference type="InterPro" id="IPR041931">
    <property type="entry name" value="DNA_pol3_alpha_thumb_dom"/>
</dbReference>
<dbReference type="InterPro" id="IPR029460">
    <property type="entry name" value="DNAPol_HHH"/>
</dbReference>
<gene>
    <name evidence="11" type="primary">dnaE</name>
    <name evidence="11" type="ordered locus">Bfl286</name>
</gene>
<evidence type="ECO:0000256" key="6">
    <source>
        <dbReference type="ARBA" id="ARBA00022695"/>
    </source>
</evidence>
<dbReference type="GO" id="GO:0005737">
    <property type="term" value="C:cytoplasm"/>
    <property type="evidence" value="ECO:0007669"/>
    <property type="project" value="UniProtKB-SubCell"/>
</dbReference>
<keyword evidence="12" id="KW-1185">Reference proteome</keyword>
<evidence type="ECO:0000256" key="5">
    <source>
        <dbReference type="ARBA" id="ARBA00022679"/>
    </source>
</evidence>
<keyword evidence="5 11" id="KW-0808">Transferase</keyword>
<dbReference type="NCBIfam" id="TIGR00594">
    <property type="entry name" value="polc"/>
    <property type="match status" value="1"/>
</dbReference>
<feature type="domain" description="Polymerase/histidinol phosphatase N-terminal" evidence="10">
    <location>
        <begin position="6"/>
        <end position="73"/>
    </location>
</feature>
<dbReference type="GO" id="GO:0008408">
    <property type="term" value="F:3'-5' exonuclease activity"/>
    <property type="evidence" value="ECO:0007669"/>
    <property type="project" value="InterPro"/>
</dbReference>
<dbReference type="InterPro" id="IPR016195">
    <property type="entry name" value="Pol/histidinol_Pase-like"/>
</dbReference>
<evidence type="ECO:0000313" key="12">
    <source>
        <dbReference type="Proteomes" id="UP000002192"/>
    </source>
</evidence>
<dbReference type="Pfam" id="PF02811">
    <property type="entry name" value="PHP"/>
    <property type="match status" value="1"/>
</dbReference>
<evidence type="ECO:0000256" key="7">
    <source>
        <dbReference type="ARBA" id="ARBA00022705"/>
    </source>
</evidence>
<comment type="subcellular location">
    <subcellularLocation>
        <location evidence="1">Cytoplasm</location>
    </subcellularLocation>
</comment>
<dbReference type="InterPro" id="IPR004805">
    <property type="entry name" value="DnaE2/DnaE/PolC"/>
</dbReference>
<dbReference type="CDD" id="cd07433">
    <property type="entry name" value="PHP_PolIIIA_DnaE1"/>
    <property type="match status" value="1"/>
</dbReference>
<protein>
    <recommendedName>
        <fullName evidence="3">DNA polymerase III subunit alpha</fullName>
        <ecNumber evidence="2">2.7.7.7</ecNumber>
    </recommendedName>
</protein>
<keyword evidence="6 11" id="KW-0548">Nucleotidyltransferase</keyword>
<dbReference type="HOGENOM" id="CLU_001600_0_2_6"/>
<dbReference type="eggNOG" id="COG0587">
    <property type="taxonomic scope" value="Bacteria"/>
</dbReference>
<dbReference type="Gene3D" id="1.10.10.1600">
    <property type="entry name" value="Bacterial DNA polymerase III alpha subunit, thumb domain"/>
    <property type="match status" value="1"/>
</dbReference>
<evidence type="ECO:0000256" key="9">
    <source>
        <dbReference type="ARBA" id="ARBA00049244"/>
    </source>
</evidence>
<dbReference type="KEGG" id="bfl:Bfl286"/>
<dbReference type="Pfam" id="PF17657">
    <property type="entry name" value="DNA_pol3_finger"/>
    <property type="match status" value="1"/>
</dbReference>
<dbReference type="SMART" id="SM00481">
    <property type="entry name" value="POLIIIAc"/>
    <property type="match status" value="1"/>
</dbReference>
<evidence type="ECO:0000259" key="10">
    <source>
        <dbReference type="SMART" id="SM00481"/>
    </source>
</evidence>
<dbReference type="Gene3D" id="1.10.150.870">
    <property type="match status" value="1"/>
</dbReference>
<accession>Q7VRD1</accession>
<dbReference type="OrthoDB" id="9803237at2"/>
<dbReference type="GO" id="GO:0003887">
    <property type="term" value="F:DNA-directed DNA polymerase activity"/>
    <property type="evidence" value="ECO:0007669"/>
    <property type="project" value="UniProtKB-KW"/>
</dbReference>
<dbReference type="Pfam" id="PF20914">
    <property type="entry name" value="DNA_pol_IIIA_C"/>
    <property type="match status" value="1"/>
</dbReference>
<keyword evidence="8" id="KW-0239">DNA-directed DNA polymerase</keyword>
<dbReference type="Proteomes" id="UP000002192">
    <property type="component" value="Chromosome"/>
</dbReference>
<dbReference type="STRING" id="203907.Bfl286"/>
<dbReference type="CDD" id="cd04485">
    <property type="entry name" value="DnaE_OBF"/>
    <property type="match status" value="1"/>
</dbReference>
<dbReference type="GO" id="GO:0006260">
    <property type="term" value="P:DNA replication"/>
    <property type="evidence" value="ECO:0007669"/>
    <property type="project" value="UniProtKB-KW"/>
</dbReference>
<evidence type="ECO:0000256" key="2">
    <source>
        <dbReference type="ARBA" id="ARBA00012417"/>
    </source>
</evidence>
<dbReference type="PANTHER" id="PTHR32294">
    <property type="entry name" value="DNA POLYMERASE III SUBUNIT ALPHA"/>
    <property type="match status" value="1"/>
</dbReference>
<evidence type="ECO:0000313" key="11">
    <source>
        <dbReference type="EMBL" id="CAD83357.1"/>
    </source>
</evidence>
<proteinExistence type="predicted"/>
<comment type="catalytic activity">
    <reaction evidence="9">
        <text>DNA(n) + a 2'-deoxyribonucleoside 5'-triphosphate = DNA(n+1) + diphosphate</text>
        <dbReference type="Rhea" id="RHEA:22508"/>
        <dbReference type="Rhea" id="RHEA-COMP:17339"/>
        <dbReference type="Rhea" id="RHEA-COMP:17340"/>
        <dbReference type="ChEBI" id="CHEBI:33019"/>
        <dbReference type="ChEBI" id="CHEBI:61560"/>
        <dbReference type="ChEBI" id="CHEBI:173112"/>
        <dbReference type="EC" id="2.7.7.7"/>
    </reaction>
</comment>
<name>Q7VRD1_BLOFL</name>
<dbReference type="InterPro" id="IPR003141">
    <property type="entry name" value="Pol/His_phosphatase_N"/>
</dbReference>
<dbReference type="InterPro" id="IPR011708">
    <property type="entry name" value="DNA_pol3_alpha_NTPase_dom"/>
</dbReference>
<dbReference type="PANTHER" id="PTHR32294:SF0">
    <property type="entry name" value="DNA POLYMERASE III SUBUNIT ALPHA"/>
    <property type="match status" value="1"/>
</dbReference>
<dbReference type="NCBIfam" id="NF004226">
    <property type="entry name" value="PRK05673.1"/>
    <property type="match status" value="1"/>
</dbReference>
<dbReference type="InterPro" id="IPR049821">
    <property type="entry name" value="PolIIIA_DnaE1_PHP"/>
</dbReference>
<evidence type="ECO:0000256" key="3">
    <source>
        <dbReference type="ARBA" id="ARBA00019114"/>
    </source>
</evidence>
<dbReference type="InterPro" id="IPR004013">
    <property type="entry name" value="PHP_dom"/>
</dbReference>
<dbReference type="Pfam" id="PF14579">
    <property type="entry name" value="HHH_6"/>
    <property type="match status" value="1"/>
</dbReference>
<dbReference type="InterPro" id="IPR048472">
    <property type="entry name" value="DNA_pol_IIIA_C"/>
</dbReference>
<organism evidence="11 12">
    <name type="scientific">Blochmanniella floridana</name>
    <dbReference type="NCBI Taxonomy" id="203907"/>
    <lineage>
        <taxon>Bacteria</taxon>
        <taxon>Pseudomonadati</taxon>
        <taxon>Pseudomonadota</taxon>
        <taxon>Gammaproteobacteria</taxon>
        <taxon>Enterobacterales</taxon>
        <taxon>Enterobacteriaceae</taxon>
        <taxon>ant endosymbionts</taxon>
        <taxon>Candidatus Blochmanniella</taxon>
    </lineage>
</organism>
<sequence>MNPNFVHLHVRSDYSMIDGLSKTNALLEKAVSLNMPALALTDFSNLFGFIKFYDYSCKLGIKPIAGADFLIQDISCYSDNWSKLTCLVLNNQGYQHLVELISRAYKYKSNTNYPIIQRSWLMEYNEGLILLSGGCDGDIGKYLLRNKRNDIEKTLLFYHKYFPNRYYIELIRTGRVHEESYLKLAVELSRIKGLPVVATNDVRFVEKKDFQAHEIRVAIHAGVVVNKIQQSNKYSAQQFMKSSQEMCHLFNDIPESLVNTVEIAQRCNFMINFKGPFLPKFPTGSLSTENFLVTQARLGLEKRLKFLFPNSKERQVKRSVYDIRLNQELQVINQMGFPGYFLIVMEFIQWSKDNNIPVGPGRGSGASSLVAYVLRITELDPIKFDLLFERFLNPERISMPDLDIDFCMEHRDLVIDHVAQMYGSHAVSQIITFGTMAAKAAIRDVGRALGYPYVFVNRLAKLIPLEPGMTLRKACTTINQLKLMYNTDEEVKILIDLSYQLEGIIRNVSKHAGGVVIAPNKITDFSPLYYDDNYNHSMTQFDKDDIERIGLIKFDFLGLRTLTTVNRAIKMINDRKSKSNSLICNINLIPLNDRNSFRLLQTAKTTGIFQLESKGIKMLIKRLKPDHFEDLIALIALFRPGPLQSGMVDNFINRKNGREIISYPDVKWEHELLKPVLKSTYGIILYQEQVMQIAQVLAGYTLGKADILRRAIGKKKYEDMVKQRAIFNAGAQRNGINQTLSKKIFDLMEKFAGYGFNKSHSAAYALISYQTLWLKAHYPAEFMASILSSDMDNVNRIIILIHECRRMGLKVLSPNINSSRYFFYVNNNQEIVYGIGAIKGIGKLSIDSIVASRDCDGEFHSLFDFCVRVDNSKVNQRIIEKLIYSGAFDFFGIHRSELISSLNVTICQAIQYAKRKQCQQIGIFEDDIQEHTIVDTIPKCNSVIKLHQNSLIILTKEKEALGLYLTDHPVNQYMNEVKQYIPEISKIQNVLRKIVINNTVCTFGLLSSIHIKSTKKGNYMLFGILEDQYSQLEIIVFSDLLKKSQYCLKENNLIFIKGIMNYNTMLNSYKIIVHELQDINDLRKRYVHHLSIILPSEYCNKKLLNNIYYILKPNRFGTLPVYFMYQKDGIQIKFNCDKNWNITLTDQLLITLRNLIGYNQVKLELN</sequence>
<dbReference type="Pfam" id="PF07733">
    <property type="entry name" value="DNA_pol3_alpha"/>
    <property type="match status" value="1"/>
</dbReference>
<keyword evidence="4" id="KW-0963">Cytoplasm</keyword>
<dbReference type="SUPFAM" id="SSF89550">
    <property type="entry name" value="PHP domain-like"/>
    <property type="match status" value="1"/>
</dbReference>
<dbReference type="Gene3D" id="3.20.20.140">
    <property type="entry name" value="Metal-dependent hydrolases"/>
    <property type="match status" value="1"/>
</dbReference>
<dbReference type="InterPro" id="IPR040982">
    <property type="entry name" value="DNA_pol3_finger"/>
</dbReference>
<dbReference type="FunFam" id="1.10.150.870:FF:000001">
    <property type="entry name" value="DNA polymerase III subunit alpha"/>
    <property type="match status" value="1"/>
</dbReference>
<keyword evidence="7" id="KW-0235">DNA replication</keyword>
<dbReference type="AlphaFoldDB" id="Q7VRD1"/>
<evidence type="ECO:0000256" key="1">
    <source>
        <dbReference type="ARBA" id="ARBA00004496"/>
    </source>
</evidence>
<dbReference type="EMBL" id="BX248583">
    <property type="protein sequence ID" value="CAD83357.1"/>
    <property type="molecule type" value="Genomic_DNA"/>
</dbReference>
<evidence type="ECO:0000256" key="8">
    <source>
        <dbReference type="ARBA" id="ARBA00022932"/>
    </source>
</evidence>
<evidence type="ECO:0000256" key="4">
    <source>
        <dbReference type="ARBA" id="ARBA00022490"/>
    </source>
</evidence>
<dbReference type="EC" id="2.7.7.7" evidence="2"/>